<gene>
    <name evidence="1" type="ORF">SAMN04488045_0811</name>
</gene>
<dbReference type="InterPro" id="IPR012441">
    <property type="entry name" value="DUF1643"/>
</dbReference>
<evidence type="ECO:0000313" key="1">
    <source>
        <dbReference type="EMBL" id="SEF68504.1"/>
    </source>
</evidence>
<protein>
    <recommendedName>
        <fullName evidence="3">DUF1643 domain-containing protein</fullName>
    </recommendedName>
</protein>
<reference evidence="1 2" key="1">
    <citation type="submission" date="2016-10" db="EMBL/GenBank/DDBJ databases">
        <authorList>
            <person name="de Groot N.N."/>
        </authorList>
    </citation>
    <scope>NUCLEOTIDE SEQUENCE [LARGE SCALE GENOMIC DNA]</scope>
    <source>
        <strain evidence="1 2">DSM 26915</strain>
    </source>
</reference>
<accession>A0A1H5U072</accession>
<sequence>MARRGAKSELIERHHQAQDGTESMAVYSGCERYRYGLRRVWNAENPQVLFIMLNPSTATELKNDPTIHRCETRARDMGFGGVMIANLFAFRATKPEDLKKAKDPVGPANDQILLQWHDLAGTTIAAWGVHGAHLGRAVDLAAKLGPMTHLGLTKDGHPRHPLYVSYKTRPEDWPVGTRYAGNH</sequence>
<dbReference type="Proteomes" id="UP000236752">
    <property type="component" value="Unassembled WGS sequence"/>
</dbReference>
<dbReference type="Pfam" id="PF07799">
    <property type="entry name" value="DUF1643"/>
    <property type="match status" value="1"/>
</dbReference>
<keyword evidence="2" id="KW-1185">Reference proteome</keyword>
<dbReference type="EMBL" id="FNUZ01000001">
    <property type="protein sequence ID" value="SEF68504.1"/>
    <property type="molecule type" value="Genomic_DNA"/>
</dbReference>
<dbReference type="AlphaFoldDB" id="A0A1H5U072"/>
<proteinExistence type="predicted"/>
<evidence type="ECO:0000313" key="2">
    <source>
        <dbReference type="Proteomes" id="UP000236752"/>
    </source>
</evidence>
<organism evidence="1 2">
    <name type="scientific">Thalassococcus halodurans</name>
    <dbReference type="NCBI Taxonomy" id="373675"/>
    <lineage>
        <taxon>Bacteria</taxon>
        <taxon>Pseudomonadati</taxon>
        <taxon>Pseudomonadota</taxon>
        <taxon>Alphaproteobacteria</taxon>
        <taxon>Rhodobacterales</taxon>
        <taxon>Roseobacteraceae</taxon>
        <taxon>Thalassococcus</taxon>
    </lineage>
</organism>
<name>A0A1H5U072_9RHOB</name>
<evidence type="ECO:0008006" key="3">
    <source>
        <dbReference type="Google" id="ProtNLM"/>
    </source>
</evidence>